<keyword evidence="1" id="KW-0812">Transmembrane</keyword>
<keyword evidence="2" id="KW-0732">Signal</keyword>
<proteinExistence type="predicted"/>
<name>A0ABM1BIC0_LIMPO</name>
<feature type="chain" id="PRO_5046572925" evidence="2">
    <location>
        <begin position="21"/>
        <end position="126"/>
    </location>
</feature>
<accession>A0ABM1BIC0</accession>
<keyword evidence="3" id="KW-1185">Reference proteome</keyword>
<dbReference type="RefSeq" id="XP_013782589.1">
    <property type="nucleotide sequence ID" value="XM_013927135.2"/>
</dbReference>
<keyword evidence="1" id="KW-1133">Transmembrane helix</keyword>
<evidence type="ECO:0000256" key="1">
    <source>
        <dbReference type="SAM" id="Phobius"/>
    </source>
</evidence>
<evidence type="ECO:0000313" key="4">
    <source>
        <dbReference type="RefSeq" id="XP_013782589.1"/>
    </source>
</evidence>
<protein>
    <submittedName>
        <fullName evidence="4">Uncharacterized protein LOC106466833</fullName>
    </submittedName>
</protein>
<evidence type="ECO:0000313" key="3">
    <source>
        <dbReference type="Proteomes" id="UP000694941"/>
    </source>
</evidence>
<reference evidence="4" key="1">
    <citation type="submission" date="2025-08" db="UniProtKB">
        <authorList>
            <consortium name="RefSeq"/>
        </authorList>
    </citation>
    <scope>IDENTIFICATION</scope>
    <source>
        <tissue evidence="4">Muscle</tissue>
    </source>
</reference>
<gene>
    <name evidence="4" type="primary">LOC106466833</name>
</gene>
<organism evidence="3 4">
    <name type="scientific">Limulus polyphemus</name>
    <name type="common">Atlantic horseshoe crab</name>
    <dbReference type="NCBI Taxonomy" id="6850"/>
    <lineage>
        <taxon>Eukaryota</taxon>
        <taxon>Metazoa</taxon>
        <taxon>Ecdysozoa</taxon>
        <taxon>Arthropoda</taxon>
        <taxon>Chelicerata</taxon>
        <taxon>Merostomata</taxon>
        <taxon>Xiphosura</taxon>
        <taxon>Limulidae</taxon>
        <taxon>Limulus</taxon>
    </lineage>
</organism>
<dbReference type="Proteomes" id="UP000694941">
    <property type="component" value="Unplaced"/>
</dbReference>
<feature type="signal peptide" evidence="2">
    <location>
        <begin position="1"/>
        <end position="20"/>
    </location>
</feature>
<feature type="transmembrane region" description="Helical" evidence="1">
    <location>
        <begin position="71"/>
        <end position="90"/>
    </location>
</feature>
<sequence length="126" mass="14338">MVVTQCKLLLLLSMVILTFGAQRDCMVDESKGWFVTNNVYQCQESQQCCREYGKPSCCGEKDKTEIIKQQAILWGGLFGFLTLLGLIVFCRRSDIYVLEGAPLSQRCRCCQSHNGNNEKRQMIQEA</sequence>
<dbReference type="GeneID" id="106466833"/>
<keyword evidence="1" id="KW-0472">Membrane</keyword>
<evidence type="ECO:0000256" key="2">
    <source>
        <dbReference type="SAM" id="SignalP"/>
    </source>
</evidence>